<evidence type="ECO:0000313" key="2">
    <source>
        <dbReference type="Proteomes" id="UP000298073"/>
    </source>
</evidence>
<dbReference type="EMBL" id="SPPV01000004">
    <property type="protein sequence ID" value="TFU51835.1"/>
    <property type="molecule type" value="Genomic_DNA"/>
</dbReference>
<reference evidence="1 2" key="1">
    <citation type="submission" date="2019-03" db="EMBL/GenBank/DDBJ databases">
        <title>Diversity of the mouse oral microbiome.</title>
        <authorList>
            <person name="Joseph S."/>
            <person name="Aduse-Opoku J."/>
            <person name="Curtis M."/>
            <person name="Wade W."/>
            <person name="Hashim A."/>
        </authorList>
    </citation>
    <scope>NUCLEOTIDE SEQUENCE [LARGE SCALE GENOMIC DNA]</scope>
    <source>
        <strain evidence="1 2">P2318</strain>
    </source>
</reference>
<organism evidence="1 2">
    <name type="scientific">Bacteroides acidifaciens</name>
    <dbReference type="NCBI Taxonomy" id="85831"/>
    <lineage>
        <taxon>Bacteria</taxon>
        <taxon>Pseudomonadati</taxon>
        <taxon>Bacteroidota</taxon>
        <taxon>Bacteroidia</taxon>
        <taxon>Bacteroidales</taxon>
        <taxon>Bacteroidaceae</taxon>
        <taxon>Bacteroides</taxon>
    </lineage>
</organism>
<protein>
    <submittedName>
        <fullName evidence="1">Uncharacterized protein</fullName>
    </submittedName>
</protein>
<dbReference type="AlphaFoldDB" id="A0A7K3MNR8"/>
<gene>
    <name evidence="1" type="ORF">E4T97_03140</name>
</gene>
<dbReference type="RefSeq" id="WP_135035655.1">
    <property type="nucleotide sequence ID" value="NZ_CAMUAT010000067.1"/>
</dbReference>
<proteinExistence type="predicted"/>
<dbReference type="Proteomes" id="UP000298073">
    <property type="component" value="Unassembled WGS sequence"/>
</dbReference>
<name>A0A7K3MNR8_9BACE</name>
<accession>A0A7K3MNR8</accession>
<sequence length="111" mass="11377">MKQDLFFKGEIPALESDKEGKLRGGFCALGGGSVSFYSDNGCSDSGCGHTNNGCKNTCSPDSPDINNGCHNDCGTTDNGCSHGTDKECTTPANGQQGIGVSFLNIGSSALF</sequence>
<comment type="caution">
    <text evidence="1">The sequence shown here is derived from an EMBL/GenBank/DDBJ whole genome shotgun (WGS) entry which is preliminary data.</text>
</comment>
<evidence type="ECO:0000313" key="1">
    <source>
        <dbReference type="EMBL" id="TFU51835.1"/>
    </source>
</evidence>